<dbReference type="GO" id="GO:0003700">
    <property type="term" value="F:DNA-binding transcription factor activity"/>
    <property type="evidence" value="ECO:0007669"/>
    <property type="project" value="InterPro"/>
</dbReference>
<evidence type="ECO:0000313" key="6">
    <source>
        <dbReference type="Proteomes" id="UP000178612"/>
    </source>
</evidence>
<dbReference type="Proteomes" id="UP000178612">
    <property type="component" value="Unassembled WGS sequence"/>
</dbReference>
<dbReference type="SUPFAM" id="SSF46785">
    <property type="entry name" value="Winged helix' DNA-binding domain"/>
    <property type="match status" value="1"/>
</dbReference>
<proteinExistence type="predicted"/>
<gene>
    <name evidence="5" type="ORF">A2758_02815</name>
</gene>
<dbReference type="InterPro" id="IPR001845">
    <property type="entry name" value="HTH_ArsR_DNA-bd_dom"/>
</dbReference>
<comment type="caution">
    <text evidence="5">The sequence shown here is derived from an EMBL/GenBank/DDBJ whole genome shotgun (WGS) entry which is preliminary data.</text>
</comment>
<dbReference type="PANTHER" id="PTHR43132">
    <property type="entry name" value="ARSENICAL RESISTANCE OPERON REPRESSOR ARSR-RELATED"/>
    <property type="match status" value="1"/>
</dbReference>
<keyword evidence="1" id="KW-0805">Transcription regulation</keyword>
<dbReference type="InterPro" id="IPR011991">
    <property type="entry name" value="ArsR-like_HTH"/>
</dbReference>
<dbReference type="PANTHER" id="PTHR43132:SF2">
    <property type="entry name" value="ARSENICAL RESISTANCE OPERON REPRESSOR ARSR-RELATED"/>
    <property type="match status" value="1"/>
</dbReference>
<dbReference type="PROSITE" id="PS50987">
    <property type="entry name" value="HTH_ARSR_2"/>
    <property type="match status" value="1"/>
</dbReference>
<keyword evidence="2" id="KW-0238">DNA-binding</keyword>
<evidence type="ECO:0000256" key="1">
    <source>
        <dbReference type="ARBA" id="ARBA00023015"/>
    </source>
</evidence>
<dbReference type="InterPro" id="IPR036388">
    <property type="entry name" value="WH-like_DNA-bd_sf"/>
</dbReference>
<dbReference type="SMART" id="SM00418">
    <property type="entry name" value="HTH_ARSR"/>
    <property type="match status" value="1"/>
</dbReference>
<feature type="domain" description="HTH arsR-type" evidence="4">
    <location>
        <begin position="1"/>
        <end position="88"/>
    </location>
</feature>
<organism evidence="5 6">
    <name type="scientific">Candidatus Zambryskibacteria bacterium RIFCSPHIGHO2_01_FULL_49_18</name>
    <dbReference type="NCBI Taxonomy" id="1802740"/>
    <lineage>
        <taxon>Bacteria</taxon>
        <taxon>Candidatus Zambryskiibacteriota</taxon>
    </lineage>
</organism>
<reference evidence="5 6" key="1">
    <citation type="journal article" date="2016" name="Nat. Commun.">
        <title>Thousands of microbial genomes shed light on interconnected biogeochemical processes in an aquifer system.</title>
        <authorList>
            <person name="Anantharaman K."/>
            <person name="Brown C.T."/>
            <person name="Hug L.A."/>
            <person name="Sharon I."/>
            <person name="Castelle C.J."/>
            <person name="Probst A.J."/>
            <person name="Thomas B.C."/>
            <person name="Singh A."/>
            <person name="Wilkins M.J."/>
            <person name="Karaoz U."/>
            <person name="Brodie E.L."/>
            <person name="Williams K.H."/>
            <person name="Hubbard S.S."/>
            <person name="Banfield J.F."/>
        </authorList>
    </citation>
    <scope>NUCLEOTIDE SEQUENCE [LARGE SCALE GENOMIC DNA]</scope>
</reference>
<sequence length="88" mass="10175">MNRRNLEKLLKAVANKRRLAILEYLSKEKEANVGDIAEHINLSFKSTSRHLSTLSAVDLIDREQRSLEVFYRLPKDMPALAKQIMSHL</sequence>
<evidence type="ECO:0000313" key="5">
    <source>
        <dbReference type="EMBL" id="OHA91366.1"/>
    </source>
</evidence>
<dbReference type="CDD" id="cd00090">
    <property type="entry name" value="HTH_ARSR"/>
    <property type="match status" value="1"/>
</dbReference>
<name>A0A1G2T258_9BACT</name>
<dbReference type="PRINTS" id="PR00778">
    <property type="entry name" value="HTHARSR"/>
</dbReference>
<dbReference type="GO" id="GO:0003677">
    <property type="term" value="F:DNA binding"/>
    <property type="evidence" value="ECO:0007669"/>
    <property type="project" value="UniProtKB-KW"/>
</dbReference>
<dbReference type="Gene3D" id="1.10.10.10">
    <property type="entry name" value="Winged helix-like DNA-binding domain superfamily/Winged helix DNA-binding domain"/>
    <property type="match status" value="1"/>
</dbReference>
<dbReference type="Pfam" id="PF01022">
    <property type="entry name" value="HTH_5"/>
    <property type="match status" value="1"/>
</dbReference>
<evidence type="ECO:0000259" key="4">
    <source>
        <dbReference type="PROSITE" id="PS50987"/>
    </source>
</evidence>
<evidence type="ECO:0000256" key="3">
    <source>
        <dbReference type="ARBA" id="ARBA00023163"/>
    </source>
</evidence>
<evidence type="ECO:0000256" key="2">
    <source>
        <dbReference type="ARBA" id="ARBA00023125"/>
    </source>
</evidence>
<accession>A0A1G2T258</accession>
<protein>
    <recommendedName>
        <fullName evidence="4">HTH arsR-type domain-containing protein</fullName>
    </recommendedName>
</protein>
<dbReference type="InterPro" id="IPR036390">
    <property type="entry name" value="WH_DNA-bd_sf"/>
</dbReference>
<dbReference type="EMBL" id="MHVJ01000013">
    <property type="protein sequence ID" value="OHA91366.1"/>
    <property type="molecule type" value="Genomic_DNA"/>
</dbReference>
<dbReference type="InterPro" id="IPR051011">
    <property type="entry name" value="Metal_resp_trans_reg"/>
</dbReference>
<dbReference type="NCBIfam" id="NF033788">
    <property type="entry name" value="HTH_metalloreg"/>
    <property type="match status" value="1"/>
</dbReference>
<keyword evidence="3" id="KW-0804">Transcription</keyword>
<dbReference type="AlphaFoldDB" id="A0A1G2T258"/>